<dbReference type="PROSITE" id="PS01074">
    <property type="entry name" value="TERPENE_SYNTHASES"/>
    <property type="match status" value="1"/>
</dbReference>
<sequence length="478" mass="54602">FPEGRRSVRPKLDRPKNFFSWDSLFYWADWLMNRYVTFPFHPGRETAIKLCIEWIIRRQEADGAWGGIQPPWVYGLMALYNEGYDLDHPIMKRGLEALDAPHWSYWVGDSLHIQASNSPVWDTVLTMVALLDCGEDVNSSRMLQKALDWLLEQQILDCYGDWSVKVRGVESGGWPFEMANKYYPDVDDTAVAMTVLARVLKKLDGDSRQISRALARAEKWTRRMQSSNGGWGAFDKDNMNLLVTKIPFCDFGEVLDPPSVDVTAHVVEALAYLGYTRRDPNVAKALRYIRSEQEEDGSWFGRWGVNYIYGTSAVLQALRAIGENMSQPYVRRAAEWLVQHQNEDGGWGETPASYMDKRLRGVGESTPSQTAWALLGLMSVENEDYNDAIERGIRFLIKCQKDGTWDEPQYTATGFPGYGHGGRITSGGFDETLDQGIELGRGFMINYNMYRHYFPLMALGRARRYFEKRGQSTSLLFG</sequence>
<dbReference type="GO" id="GO:0005811">
    <property type="term" value="C:lipid droplet"/>
    <property type="evidence" value="ECO:0007669"/>
    <property type="project" value="InterPro"/>
</dbReference>
<dbReference type="AlphaFoldDB" id="A0A7C1B0R6"/>
<evidence type="ECO:0000256" key="3">
    <source>
        <dbReference type="ARBA" id="ARBA00022737"/>
    </source>
</evidence>
<dbReference type="InterPro" id="IPR002365">
    <property type="entry name" value="Terpene_synthase_CS"/>
</dbReference>
<dbReference type="Pfam" id="PF13249">
    <property type="entry name" value="SQHop_cyclase_N"/>
    <property type="match status" value="1"/>
</dbReference>
<evidence type="ECO:0000256" key="2">
    <source>
        <dbReference type="ARBA" id="ARBA00009755"/>
    </source>
</evidence>
<reference evidence="7" key="1">
    <citation type="journal article" date="2020" name="mSystems">
        <title>Genome- and Community-Level Interaction Insights into Carbon Utilization and Element Cycling Functions of Hydrothermarchaeota in Hydrothermal Sediment.</title>
        <authorList>
            <person name="Zhou Z."/>
            <person name="Liu Y."/>
            <person name="Xu W."/>
            <person name="Pan J."/>
            <person name="Luo Z.H."/>
            <person name="Li M."/>
        </authorList>
    </citation>
    <scope>NUCLEOTIDE SEQUENCE [LARGE SCALE GENOMIC DNA]</scope>
    <source>
        <strain evidence="7">HyVt-19</strain>
    </source>
</reference>
<dbReference type="NCBIfam" id="TIGR01787">
    <property type="entry name" value="squalene_cyclas"/>
    <property type="match status" value="1"/>
</dbReference>
<feature type="non-terminal residue" evidence="7">
    <location>
        <position position="1"/>
    </location>
</feature>
<comment type="similarity">
    <text evidence="2">Belongs to the terpene cyclase/mutase family.</text>
</comment>
<gene>
    <name evidence="7" type="primary">shc</name>
    <name evidence="7" type="ORF">ENG14_01085</name>
</gene>
<keyword evidence="3" id="KW-0677">Repeat</keyword>
<dbReference type="PANTHER" id="PTHR11764:SF82">
    <property type="entry name" value="TERPENE CYCLASE_MUTASE FAMILY MEMBER"/>
    <property type="match status" value="1"/>
</dbReference>
<protein>
    <submittedName>
        <fullName evidence="7">Squalene--hopene cyclase</fullName>
        <ecNumber evidence="7">5.4.99.17</ecNumber>
    </submittedName>
</protein>
<name>A0A7C1B0R6_9BACT</name>
<accession>A0A7C1B0R6</accession>
<comment type="caution">
    <text evidence="7">The sequence shown here is derived from an EMBL/GenBank/DDBJ whole genome shotgun (WGS) entry which is preliminary data.</text>
</comment>
<dbReference type="InterPro" id="IPR018333">
    <property type="entry name" value="Squalene_cyclase"/>
</dbReference>
<dbReference type="EMBL" id="DQZW01000051">
    <property type="protein sequence ID" value="HDL89481.1"/>
    <property type="molecule type" value="Genomic_DNA"/>
</dbReference>
<dbReference type="SFLD" id="SFLDG01016">
    <property type="entry name" value="Prenyltransferase_Like_2"/>
    <property type="match status" value="1"/>
</dbReference>
<dbReference type="EC" id="5.4.99.17" evidence="7"/>
<organism evidence="7">
    <name type="scientific">Thermodesulforhabdus norvegica</name>
    <dbReference type="NCBI Taxonomy" id="39841"/>
    <lineage>
        <taxon>Bacteria</taxon>
        <taxon>Pseudomonadati</taxon>
        <taxon>Thermodesulfobacteriota</taxon>
        <taxon>Syntrophobacteria</taxon>
        <taxon>Syntrophobacterales</taxon>
        <taxon>Thermodesulforhabdaceae</taxon>
        <taxon>Thermodesulforhabdus</taxon>
    </lineage>
</organism>
<feature type="domain" description="Squalene cyclase N-terminal" evidence="6">
    <location>
        <begin position="2"/>
        <end position="102"/>
    </location>
</feature>
<dbReference type="GO" id="GO:0016104">
    <property type="term" value="P:triterpenoid biosynthetic process"/>
    <property type="evidence" value="ECO:0007669"/>
    <property type="project" value="InterPro"/>
</dbReference>
<dbReference type="Proteomes" id="UP000886355">
    <property type="component" value="Unassembled WGS sequence"/>
</dbReference>
<evidence type="ECO:0000259" key="6">
    <source>
        <dbReference type="Pfam" id="PF13249"/>
    </source>
</evidence>
<feature type="domain" description="Squalene cyclase C-terminal" evidence="5">
    <location>
        <begin position="118"/>
        <end position="417"/>
    </location>
</feature>
<dbReference type="NCBIfam" id="TIGR01507">
    <property type="entry name" value="hopene_cyclase"/>
    <property type="match status" value="1"/>
</dbReference>
<evidence type="ECO:0000256" key="1">
    <source>
        <dbReference type="ARBA" id="ARBA00004999"/>
    </source>
</evidence>
<comment type="pathway">
    <text evidence="1">Secondary metabolite biosynthesis; hopanoid biosynthesis.</text>
</comment>
<dbReference type="GO" id="GO:0051007">
    <property type="term" value="F:squalene-hopene cyclase activity"/>
    <property type="evidence" value="ECO:0007669"/>
    <property type="project" value="UniProtKB-EC"/>
</dbReference>
<dbReference type="Gene3D" id="1.50.10.20">
    <property type="match status" value="2"/>
</dbReference>
<evidence type="ECO:0000256" key="4">
    <source>
        <dbReference type="ARBA" id="ARBA00023235"/>
    </source>
</evidence>
<evidence type="ECO:0000313" key="7">
    <source>
        <dbReference type="EMBL" id="HDL89481.1"/>
    </source>
</evidence>
<dbReference type="SUPFAM" id="SSF48239">
    <property type="entry name" value="Terpenoid cyclases/Protein prenyltransferases"/>
    <property type="match status" value="1"/>
</dbReference>
<dbReference type="InterPro" id="IPR032696">
    <property type="entry name" value="SQ_cyclase_C"/>
</dbReference>
<evidence type="ECO:0000259" key="5">
    <source>
        <dbReference type="Pfam" id="PF13243"/>
    </source>
</evidence>
<keyword evidence="4 7" id="KW-0413">Isomerase</keyword>
<dbReference type="PANTHER" id="PTHR11764">
    <property type="entry name" value="TERPENE CYCLASE/MUTASE FAMILY MEMBER"/>
    <property type="match status" value="1"/>
</dbReference>
<dbReference type="InterPro" id="IPR008930">
    <property type="entry name" value="Terpenoid_cyclase/PrenylTrfase"/>
</dbReference>
<dbReference type="Pfam" id="PF13243">
    <property type="entry name" value="SQHop_cyclase_C"/>
    <property type="match status" value="1"/>
</dbReference>
<dbReference type="UniPathway" id="UPA00337"/>
<dbReference type="InterPro" id="IPR006400">
    <property type="entry name" value="Hopene-cyclase"/>
</dbReference>
<dbReference type="InterPro" id="IPR032697">
    <property type="entry name" value="SQ_cyclase_N"/>
</dbReference>
<proteinExistence type="inferred from homology"/>